<proteinExistence type="predicted"/>
<reference evidence="1 2" key="1">
    <citation type="submission" date="2018-06" db="EMBL/GenBank/DDBJ databases">
        <authorList>
            <consortium name="Pathogen Informatics"/>
            <person name="Doyle S."/>
        </authorList>
    </citation>
    <scope>NUCLEOTIDE SEQUENCE [LARGE SCALE GENOMIC DNA]</scope>
    <source>
        <strain evidence="1 2">NCTC8009</strain>
    </source>
</reference>
<evidence type="ECO:0000313" key="1">
    <source>
        <dbReference type="EMBL" id="SQD07402.1"/>
    </source>
</evidence>
<protein>
    <submittedName>
        <fullName evidence="1">Efa1/LifA-like protein</fullName>
    </submittedName>
</protein>
<dbReference type="AlphaFoldDB" id="A0A2X3JSB1"/>
<organism evidence="1 2">
    <name type="scientific">Escherichia coli</name>
    <dbReference type="NCBI Taxonomy" id="562"/>
    <lineage>
        <taxon>Bacteria</taxon>
        <taxon>Pseudomonadati</taxon>
        <taxon>Pseudomonadota</taxon>
        <taxon>Gammaproteobacteria</taxon>
        <taxon>Enterobacterales</taxon>
        <taxon>Enterobacteriaceae</taxon>
        <taxon>Escherichia</taxon>
    </lineage>
</organism>
<sequence>MKDMLFSDINTLSRYTLHGLGITGVHTEENLLPAPSSSLINILKEHYNEDEISAKLPLAYDYIFK</sequence>
<gene>
    <name evidence="1" type="primary">efa1</name>
    <name evidence="1" type="synonym">lifA_2</name>
    <name evidence="1" type="ORF">NCTC8009_08029</name>
</gene>
<evidence type="ECO:0000313" key="2">
    <source>
        <dbReference type="Proteomes" id="UP000250991"/>
    </source>
</evidence>
<name>A0A2X3JSB1_ECOLX</name>
<dbReference type="EMBL" id="UARW01000010">
    <property type="protein sequence ID" value="SQD07402.1"/>
    <property type="molecule type" value="Genomic_DNA"/>
</dbReference>
<dbReference type="Proteomes" id="UP000250991">
    <property type="component" value="Unassembled WGS sequence"/>
</dbReference>
<accession>A0A2X3JSB1</accession>